<keyword evidence="4 6" id="KW-1133">Transmembrane helix</keyword>
<feature type="transmembrane region" description="Helical" evidence="6">
    <location>
        <begin position="92"/>
        <end position="113"/>
    </location>
</feature>
<evidence type="ECO:0000256" key="3">
    <source>
        <dbReference type="ARBA" id="ARBA00022692"/>
    </source>
</evidence>
<gene>
    <name evidence="8" type="primary">RvY_14429</name>
    <name evidence="8" type="synonym">RvY_14429.3</name>
    <name evidence="8" type="ORF">RvY_14429-3</name>
</gene>
<evidence type="ECO:0000313" key="8">
    <source>
        <dbReference type="EMBL" id="GAV04099.1"/>
    </source>
</evidence>
<evidence type="ECO:0000256" key="2">
    <source>
        <dbReference type="ARBA" id="ARBA00022448"/>
    </source>
</evidence>
<dbReference type="Pfam" id="PF07690">
    <property type="entry name" value="MFS_1"/>
    <property type="match status" value="1"/>
</dbReference>
<evidence type="ECO:0000256" key="1">
    <source>
        <dbReference type="ARBA" id="ARBA00004141"/>
    </source>
</evidence>
<dbReference type="InterPro" id="IPR011701">
    <property type="entry name" value="MFS"/>
</dbReference>
<evidence type="ECO:0000256" key="4">
    <source>
        <dbReference type="ARBA" id="ARBA00022989"/>
    </source>
</evidence>
<keyword evidence="5 6" id="KW-0472">Membrane</keyword>
<evidence type="ECO:0000256" key="5">
    <source>
        <dbReference type="ARBA" id="ARBA00023136"/>
    </source>
</evidence>
<reference evidence="8 9" key="1">
    <citation type="journal article" date="2016" name="Nat. Commun.">
        <title>Extremotolerant tardigrade genome and improved radiotolerance of human cultured cells by tardigrade-unique protein.</title>
        <authorList>
            <person name="Hashimoto T."/>
            <person name="Horikawa D.D."/>
            <person name="Saito Y."/>
            <person name="Kuwahara H."/>
            <person name="Kozuka-Hata H."/>
            <person name="Shin-I T."/>
            <person name="Minakuchi Y."/>
            <person name="Ohishi K."/>
            <person name="Motoyama A."/>
            <person name="Aizu T."/>
            <person name="Enomoto A."/>
            <person name="Kondo K."/>
            <person name="Tanaka S."/>
            <person name="Hara Y."/>
            <person name="Koshikawa S."/>
            <person name="Sagara H."/>
            <person name="Miura T."/>
            <person name="Yokobori S."/>
            <person name="Miyagawa K."/>
            <person name="Suzuki Y."/>
            <person name="Kubo T."/>
            <person name="Oyama M."/>
            <person name="Kohara Y."/>
            <person name="Fujiyama A."/>
            <person name="Arakawa K."/>
            <person name="Katayama T."/>
            <person name="Toyoda A."/>
            <person name="Kunieda T."/>
        </authorList>
    </citation>
    <scope>NUCLEOTIDE SEQUENCE [LARGE SCALE GENOMIC DNA]</scope>
    <source>
        <strain evidence="8 9">YOKOZUNA-1</strain>
    </source>
</reference>
<dbReference type="GO" id="GO:0022857">
    <property type="term" value="F:transmembrane transporter activity"/>
    <property type="evidence" value="ECO:0007669"/>
    <property type="project" value="InterPro"/>
</dbReference>
<dbReference type="GO" id="GO:0016020">
    <property type="term" value="C:membrane"/>
    <property type="evidence" value="ECO:0007669"/>
    <property type="project" value="UniProtKB-SubCell"/>
</dbReference>
<dbReference type="PROSITE" id="PS50850">
    <property type="entry name" value="MFS"/>
    <property type="match status" value="1"/>
</dbReference>
<dbReference type="OrthoDB" id="4139357at2759"/>
<proteinExistence type="predicted"/>
<dbReference type="SUPFAM" id="SSF103473">
    <property type="entry name" value="MFS general substrate transporter"/>
    <property type="match status" value="1"/>
</dbReference>
<evidence type="ECO:0000259" key="7">
    <source>
        <dbReference type="PROSITE" id="PS50850"/>
    </source>
</evidence>
<keyword evidence="2" id="KW-0813">Transport</keyword>
<dbReference type="InterPro" id="IPR020846">
    <property type="entry name" value="MFS_dom"/>
</dbReference>
<dbReference type="Proteomes" id="UP000186922">
    <property type="component" value="Unassembled WGS sequence"/>
</dbReference>
<evidence type="ECO:0000256" key="6">
    <source>
        <dbReference type="SAM" id="Phobius"/>
    </source>
</evidence>
<accession>A0A1D1VZQ7</accession>
<feature type="transmembrane region" description="Helical" evidence="6">
    <location>
        <begin position="64"/>
        <end position="85"/>
    </location>
</feature>
<dbReference type="PANTHER" id="PTHR23511:SF5">
    <property type="entry name" value="MAJOR FACILITATOR-TYPE TRANSPORTER HXNZ-RELATED"/>
    <property type="match status" value="1"/>
</dbReference>
<comment type="caution">
    <text evidence="8">The sequence shown here is derived from an EMBL/GenBank/DDBJ whole genome shotgun (WGS) entry which is preliminary data.</text>
</comment>
<feature type="domain" description="Major facilitator superfamily (MFS) profile" evidence="7">
    <location>
        <begin position="1"/>
        <end position="201"/>
    </location>
</feature>
<evidence type="ECO:0000313" key="9">
    <source>
        <dbReference type="Proteomes" id="UP000186922"/>
    </source>
</evidence>
<dbReference type="Gene3D" id="1.20.1250.20">
    <property type="entry name" value="MFS general substrate transporter like domains"/>
    <property type="match status" value="1"/>
</dbReference>
<dbReference type="PANTHER" id="PTHR23511">
    <property type="entry name" value="SYNAPTIC VESICLE GLYCOPROTEIN 2"/>
    <property type="match status" value="1"/>
</dbReference>
<organism evidence="8 9">
    <name type="scientific">Ramazzottius varieornatus</name>
    <name type="common">Water bear</name>
    <name type="synonym">Tardigrade</name>
    <dbReference type="NCBI Taxonomy" id="947166"/>
    <lineage>
        <taxon>Eukaryota</taxon>
        <taxon>Metazoa</taxon>
        <taxon>Ecdysozoa</taxon>
        <taxon>Tardigrada</taxon>
        <taxon>Eutardigrada</taxon>
        <taxon>Parachela</taxon>
        <taxon>Hypsibioidea</taxon>
        <taxon>Ramazzottiidae</taxon>
        <taxon>Ramazzottius</taxon>
    </lineage>
</organism>
<sequence length="212" mass="23454">MRRTTLLLWIIWLGNAFSYYGIVLMTTELFGAGDTCHVSQQAALPKPPCPLECRMLSTADYWDLLWTTVAEFPALFLTAVIIDLLGRKRTMALEFIVYSIFVFLLCICTGRVVMTLFLFVARGFISGAFQTAYVYTPEVYPTSMRSIGLGMCSTMARIGAILAPFNSQVVLNYSVYGAISIFGCVALAAAGASLLLPIETRGREMKDTRVIH</sequence>
<name>A0A1D1VZQ7_RAMVA</name>
<keyword evidence="3 6" id="KW-0812">Transmembrane</keyword>
<dbReference type="EMBL" id="BDGG01000010">
    <property type="protein sequence ID" value="GAV04099.1"/>
    <property type="molecule type" value="Genomic_DNA"/>
</dbReference>
<comment type="subcellular location">
    <subcellularLocation>
        <location evidence="1">Membrane</location>
        <topology evidence="1">Multi-pass membrane protein</topology>
    </subcellularLocation>
</comment>
<dbReference type="AlphaFoldDB" id="A0A1D1VZQ7"/>
<keyword evidence="9" id="KW-1185">Reference proteome</keyword>
<dbReference type="InterPro" id="IPR036259">
    <property type="entry name" value="MFS_trans_sf"/>
</dbReference>
<dbReference type="STRING" id="947166.A0A1D1VZQ7"/>
<protein>
    <recommendedName>
        <fullName evidence="7">Major facilitator superfamily (MFS) profile domain-containing protein</fullName>
    </recommendedName>
</protein>
<feature type="transmembrane region" description="Helical" evidence="6">
    <location>
        <begin position="173"/>
        <end position="196"/>
    </location>
</feature>